<reference evidence="4 5" key="1">
    <citation type="submission" date="2017-12" db="EMBL/GenBank/DDBJ databases">
        <title>Comparative genomics of Botrytis spp.</title>
        <authorList>
            <person name="Valero-Jimenez C.A."/>
            <person name="Tapia P."/>
            <person name="Veloso J."/>
            <person name="Silva-Moreno E."/>
            <person name="Staats M."/>
            <person name="Valdes J.H."/>
            <person name="Van Kan J.A.L."/>
        </authorList>
    </citation>
    <scope>NUCLEOTIDE SEQUENCE [LARGE SCALE GENOMIC DNA]</scope>
    <source>
        <strain evidence="4 5">MUCL435</strain>
    </source>
</reference>
<keyword evidence="2" id="KW-0560">Oxidoreductase</keyword>
<dbReference type="SUPFAM" id="SSF51735">
    <property type="entry name" value="NAD(P)-binding Rossmann-fold domains"/>
    <property type="match status" value="1"/>
</dbReference>
<evidence type="ECO:0000256" key="1">
    <source>
        <dbReference type="ARBA" id="ARBA00008072"/>
    </source>
</evidence>
<dbReference type="InterPro" id="IPR011032">
    <property type="entry name" value="GroES-like_sf"/>
</dbReference>
<dbReference type="Pfam" id="PF08240">
    <property type="entry name" value="ADH_N"/>
    <property type="match status" value="1"/>
</dbReference>
<gene>
    <name evidence="4" type="ORF">BGAL_0009g00220</name>
</gene>
<comment type="caution">
    <text evidence="4">The sequence shown here is derived from an EMBL/GenBank/DDBJ whole genome shotgun (WGS) entry which is preliminary data.</text>
</comment>
<dbReference type="InterPro" id="IPR047122">
    <property type="entry name" value="Trans-enoyl_RdTase-like"/>
</dbReference>
<evidence type="ECO:0000313" key="5">
    <source>
        <dbReference type="Proteomes" id="UP000308671"/>
    </source>
</evidence>
<sequence>MQHIINTKTQVLNTHYSKTSSITNNQAAWIPTEKGQVKVGPGPTPIPRDNEVVIEVACAAVNPTDWKMQDIAYFSMPYPWIFGADVSGTIVQLGSGVDRFKIGQRVMGQCDGILTRIVQNTAFQRYATCSEILVSAVPDDIPLASAAVLPLATSTAAAGLFQILEMPLPVLDPKPAGKTILIWGGSSSCGASAIQLAKAAGYTVVTTAGTQNHDFVKSIGATHAFDHKSPTVIQDVLAILQKGDAIFDCIAQTNTQHACAEIAYRIGASKLAALLPPVPNEYNVEPVMVNGLDVGLVDFDIGDAVWRKYVPEALAKGKYLRADWEECRMGLIFLEKEYRQRNLL</sequence>
<name>A0A4S8RDK8_9HELO</name>
<dbReference type="Proteomes" id="UP000308671">
    <property type="component" value="Unassembled WGS sequence"/>
</dbReference>
<dbReference type="SUPFAM" id="SSF50129">
    <property type="entry name" value="GroES-like"/>
    <property type="match status" value="1"/>
</dbReference>
<evidence type="ECO:0000256" key="2">
    <source>
        <dbReference type="ARBA" id="ARBA00023002"/>
    </source>
</evidence>
<accession>A0A4S8RDK8</accession>
<dbReference type="InterPro" id="IPR013149">
    <property type="entry name" value="ADH-like_C"/>
</dbReference>
<organism evidence="4 5">
    <name type="scientific">Botrytis galanthina</name>
    <dbReference type="NCBI Taxonomy" id="278940"/>
    <lineage>
        <taxon>Eukaryota</taxon>
        <taxon>Fungi</taxon>
        <taxon>Dikarya</taxon>
        <taxon>Ascomycota</taxon>
        <taxon>Pezizomycotina</taxon>
        <taxon>Leotiomycetes</taxon>
        <taxon>Helotiales</taxon>
        <taxon>Sclerotiniaceae</taxon>
        <taxon>Botrytis</taxon>
    </lineage>
</organism>
<proteinExistence type="inferred from homology"/>
<dbReference type="Gene3D" id="3.40.50.720">
    <property type="entry name" value="NAD(P)-binding Rossmann-like Domain"/>
    <property type="match status" value="1"/>
</dbReference>
<dbReference type="CDD" id="cd08249">
    <property type="entry name" value="enoyl_reductase_like"/>
    <property type="match status" value="1"/>
</dbReference>
<keyword evidence="5" id="KW-1185">Reference proteome</keyword>
<dbReference type="EMBL" id="PQXL01000009">
    <property type="protein sequence ID" value="THV55372.1"/>
    <property type="molecule type" value="Genomic_DNA"/>
</dbReference>
<dbReference type="Gene3D" id="3.90.180.10">
    <property type="entry name" value="Medium-chain alcohol dehydrogenases, catalytic domain"/>
    <property type="match status" value="1"/>
</dbReference>
<evidence type="ECO:0000313" key="4">
    <source>
        <dbReference type="EMBL" id="THV55372.1"/>
    </source>
</evidence>
<dbReference type="Pfam" id="PF00107">
    <property type="entry name" value="ADH_zinc_N"/>
    <property type="match status" value="1"/>
</dbReference>
<dbReference type="OrthoDB" id="48317at2759"/>
<comment type="similarity">
    <text evidence="1">Belongs to the zinc-containing alcohol dehydrogenase family.</text>
</comment>
<dbReference type="InterPro" id="IPR020843">
    <property type="entry name" value="ER"/>
</dbReference>
<protein>
    <recommendedName>
        <fullName evidence="3">Enoyl reductase (ER) domain-containing protein</fullName>
    </recommendedName>
</protein>
<dbReference type="AlphaFoldDB" id="A0A4S8RDK8"/>
<dbReference type="InterPro" id="IPR013154">
    <property type="entry name" value="ADH-like_N"/>
</dbReference>
<feature type="domain" description="Enoyl reductase (ER)" evidence="3">
    <location>
        <begin position="35"/>
        <end position="289"/>
    </location>
</feature>
<dbReference type="InterPro" id="IPR036291">
    <property type="entry name" value="NAD(P)-bd_dom_sf"/>
</dbReference>
<dbReference type="SMART" id="SM00829">
    <property type="entry name" value="PKS_ER"/>
    <property type="match status" value="1"/>
</dbReference>
<dbReference type="GO" id="GO:0016651">
    <property type="term" value="F:oxidoreductase activity, acting on NAD(P)H"/>
    <property type="evidence" value="ECO:0007669"/>
    <property type="project" value="InterPro"/>
</dbReference>
<dbReference type="PANTHER" id="PTHR45348:SF2">
    <property type="entry name" value="ZINC-TYPE ALCOHOL DEHYDROGENASE-LIKE PROTEIN C2E1P3.01"/>
    <property type="match status" value="1"/>
</dbReference>
<evidence type="ECO:0000259" key="3">
    <source>
        <dbReference type="SMART" id="SM00829"/>
    </source>
</evidence>
<dbReference type="PANTHER" id="PTHR45348">
    <property type="entry name" value="HYPOTHETICAL OXIDOREDUCTASE (EUROFUNG)"/>
    <property type="match status" value="1"/>
</dbReference>